<dbReference type="InterPro" id="IPR029184">
    <property type="entry name" value="Sas4_dom"/>
</dbReference>
<organism evidence="3 4">
    <name type="scientific">Trichoglossum hirsutum</name>
    <dbReference type="NCBI Taxonomy" id="265104"/>
    <lineage>
        <taxon>Eukaryota</taxon>
        <taxon>Fungi</taxon>
        <taxon>Dikarya</taxon>
        <taxon>Ascomycota</taxon>
        <taxon>Pezizomycotina</taxon>
        <taxon>Geoglossomycetes</taxon>
        <taxon>Geoglossales</taxon>
        <taxon>Geoglossaceae</taxon>
        <taxon>Trichoglossum</taxon>
    </lineage>
</organism>
<protein>
    <recommendedName>
        <fullName evidence="2">Something about silencing protein 4 domain-containing protein</fullName>
    </recommendedName>
</protein>
<name>A0A9P8LE12_9PEZI</name>
<feature type="compositionally biased region" description="Polar residues" evidence="1">
    <location>
        <begin position="24"/>
        <end position="35"/>
    </location>
</feature>
<feature type="compositionally biased region" description="Basic and acidic residues" evidence="1">
    <location>
        <begin position="519"/>
        <end position="529"/>
    </location>
</feature>
<dbReference type="GO" id="GO:0004402">
    <property type="term" value="F:histone acetyltransferase activity"/>
    <property type="evidence" value="ECO:0007669"/>
    <property type="project" value="TreeGrafter"/>
</dbReference>
<dbReference type="InterPro" id="IPR038988">
    <property type="entry name" value="Sas4"/>
</dbReference>
<feature type="region of interest" description="Disordered" evidence="1">
    <location>
        <begin position="1"/>
        <end position="154"/>
    </location>
</feature>
<proteinExistence type="predicted"/>
<dbReference type="PANTHER" id="PTHR38422">
    <property type="entry name" value="SOMETHING ABOUT SILENCING PROTEIN 4"/>
    <property type="match status" value="1"/>
</dbReference>
<feature type="compositionally biased region" description="Acidic residues" evidence="1">
    <location>
        <begin position="386"/>
        <end position="411"/>
    </location>
</feature>
<feature type="compositionally biased region" description="Polar residues" evidence="1">
    <location>
        <begin position="68"/>
        <end position="88"/>
    </location>
</feature>
<feature type="compositionally biased region" description="Basic and acidic residues" evidence="1">
    <location>
        <begin position="355"/>
        <end position="365"/>
    </location>
</feature>
<feature type="region of interest" description="Disordered" evidence="1">
    <location>
        <begin position="190"/>
        <end position="231"/>
    </location>
</feature>
<dbReference type="EMBL" id="JAGHQM010000347">
    <property type="protein sequence ID" value="KAH0562460.1"/>
    <property type="molecule type" value="Genomic_DNA"/>
</dbReference>
<feature type="region of interest" description="Disordered" evidence="1">
    <location>
        <begin position="355"/>
        <end position="529"/>
    </location>
</feature>
<evidence type="ECO:0000259" key="2">
    <source>
        <dbReference type="Pfam" id="PF15460"/>
    </source>
</evidence>
<feature type="compositionally biased region" description="Polar residues" evidence="1">
    <location>
        <begin position="428"/>
        <end position="455"/>
    </location>
</feature>
<feature type="compositionally biased region" description="Basic and acidic residues" evidence="1">
    <location>
        <begin position="43"/>
        <end position="52"/>
    </location>
</feature>
<dbReference type="Proteomes" id="UP000750711">
    <property type="component" value="Unassembled WGS sequence"/>
</dbReference>
<gene>
    <name evidence="3" type="ORF">GP486_002852</name>
</gene>
<evidence type="ECO:0000256" key="1">
    <source>
        <dbReference type="SAM" id="MobiDB-lite"/>
    </source>
</evidence>
<evidence type="ECO:0000313" key="4">
    <source>
        <dbReference type="Proteomes" id="UP000750711"/>
    </source>
</evidence>
<dbReference type="Pfam" id="PF15460">
    <property type="entry name" value="SAS4"/>
    <property type="match status" value="1"/>
</dbReference>
<comment type="caution">
    <text evidence="3">The sequence shown here is derived from an EMBL/GenBank/DDBJ whole genome shotgun (WGS) entry which is preliminary data.</text>
</comment>
<accession>A0A9P8LE12</accession>
<reference evidence="3" key="1">
    <citation type="submission" date="2021-03" db="EMBL/GenBank/DDBJ databases">
        <title>Comparative genomics and phylogenomic investigation of the class Geoglossomycetes provide insights into ecological specialization and systematics.</title>
        <authorList>
            <person name="Melie T."/>
            <person name="Pirro S."/>
            <person name="Miller A.N."/>
            <person name="Quandt A."/>
        </authorList>
    </citation>
    <scope>NUCLEOTIDE SEQUENCE</scope>
    <source>
        <strain evidence="3">CAQ_001_2017</strain>
    </source>
</reference>
<dbReference type="AlphaFoldDB" id="A0A9P8LE12"/>
<evidence type="ECO:0000313" key="3">
    <source>
        <dbReference type="EMBL" id="KAH0562460.1"/>
    </source>
</evidence>
<feature type="compositionally biased region" description="Low complexity" evidence="1">
    <location>
        <begin position="1"/>
        <end position="10"/>
    </location>
</feature>
<feature type="domain" description="Something about silencing protein 4" evidence="2">
    <location>
        <begin position="266"/>
        <end position="361"/>
    </location>
</feature>
<dbReference type="GO" id="GO:0033255">
    <property type="term" value="C:SAS acetyltransferase complex"/>
    <property type="evidence" value="ECO:0007669"/>
    <property type="project" value="InterPro"/>
</dbReference>
<keyword evidence="4" id="KW-1185">Reference proteome</keyword>
<dbReference type="PANTHER" id="PTHR38422:SF1">
    <property type="entry name" value="SOMETHING ABOUT SILENCING PROTEIN 4"/>
    <property type="match status" value="1"/>
</dbReference>
<sequence>MAASSRSSVRSSRRVAGLRPSIDGSATGTIQNTRNPSKRRAKHFDTLHKTDSECPPSKKLKIEVQIEARSQSSSRSLKVATDATSLPSNRPPRNIVTPPDSAESRTTNGEDRTRRKTKKVQLRDASRASKVTSVGPPEPMCPIDKRKLRSQDGGARFKSDLSLYFPGYEEIIGNEPKEPEFLAFDTPILAVDDSTPNNPRLHPSGPTRPAHSPEKRRGSVAHGQHGSPIDVGTPFAGKGAHYPKLYNAQVVDFSTLERAAKQSRDDPLADLLYHKPHRRAERQEKQLRNIEKERAQHEKQHLERLLEGLMGPDWLKVMGVSGITESEKKEYEPKRDIFVREVAGLVEKFKVWKEEEKRRKAEKEQAMIAEEIGEQGDGEGGGDISDGGDGEFDEIPMIDGMSDDDPPDYSDVDAWAARQLRQEAIGATSRSSSKNQNLEQSQFPKKQKGPQSQPFKSFYSKPYLRAAAVGNHRRSGRSVTAFGLPIPDIPQRDFEPPLDILNPDVVRARERSKRRLKRENKDLKDHATR</sequence>